<protein>
    <submittedName>
        <fullName evidence="2">Uncharacterized protein</fullName>
    </submittedName>
</protein>
<keyword evidence="3" id="KW-1185">Reference proteome</keyword>
<reference evidence="2 3" key="1">
    <citation type="submission" date="2017-06" db="EMBL/GenBank/DDBJ databases">
        <authorList>
            <person name="Chamberlain C."/>
            <person name="Harders C."/>
            <person name="Smith S."/>
            <person name="Stukey J."/>
            <person name="Best A."/>
            <person name="Garlena R.A."/>
            <person name="Russell D.A."/>
            <person name="Pope W.H."/>
            <person name="Jacobs-Sera D."/>
            <person name="Hendrix R.W."/>
            <person name="Hatfull G.F."/>
        </authorList>
    </citation>
    <scope>NUCLEOTIDE SEQUENCE [LARGE SCALE GENOMIC DNA]</scope>
</reference>
<evidence type="ECO:0000313" key="3">
    <source>
        <dbReference type="Proteomes" id="UP000221202"/>
    </source>
</evidence>
<dbReference type="EMBL" id="MF324915">
    <property type="protein sequence ID" value="ASR85641.1"/>
    <property type="molecule type" value="Genomic_DNA"/>
</dbReference>
<feature type="compositionally biased region" description="Polar residues" evidence="1">
    <location>
        <begin position="39"/>
        <end position="49"/>
    </location>
</feature>
<sequence length="88" mass="9273">MHSRALTRCTHAGSYARSNRDQSARDSGHFARSRPPNLKTFNPQVLGSSPSGGTGQRGFSSRGALTGALTGRPDCRRPLSHAGPTLGL</sequence>
<feature type="compositionally biased region" description="Basic and acidic residues" evidence="1">
    <location>
        <begin position="18"/>
        <end position="29"/>
    </location>
</feature>
<dbReference type="Proteomes" id="UP000221202">
    <property type="component" value="Segment"/>
</dbReference>
<organism evidence="2 3">
    <name type="scientific">Mycobacterium phage Amgine</name>
    <dbReference type="NCBI Taxonomy" id="2015817"/>
    <lineage>
        <taxon>Viruses</taxon>
        <taxon>Duplodnaviria</taxon>
        <taxon>Heunggongvirae</taxon>
        <taxon>Uroviricota</taxon>
        <taxon>Caudoviricetes</taxon>
        <taxon>Weiservirinae</taxon>
        <taxon>Amginevirus</taxon>
        <taxon>Amginevirus amgine</taxon>
    </lineage>
</organism>
<dbReference type="KEGG" id="vg:60323250"/>
<dbReference type="RefSeq" id="YP_009951808.1">
    <property type="nucleotide sequence ID" value="NC_051605.1"/>
</dbReference>
<evidence type="ECO:0000313" key="2">
    <source>
        <dbReference type="EMBL" id="ASR85641.1"/>
    </source>
</evidence>
<proteinExistence type="predicted"/>
<feature type="region of interest" description="Disordered" evidence="1">
    <location>
        <begin position="1"/>
        <end position="88"/>
    </location>
</feature>
<name>A0A222ZNA5_9CAUD</name>
<accession>A0A222ZNA5</accession>
<evidence type="ECO:0000256" key="1">
    <source>
        <dbReference type="SAM" id="MobiDB-lite"/>
    </source>
</evidence>
<dbReference type="GeneID" id="60323250"/>
<gene>
    <name evidence="2" type="primary">40</name>
    <name evidence="2" type="ORF">SEA_AMGINE_40</name>
</gene>